<evidence type="ECO:0000256" key="1">
    <source>
        <dbReference type="ARBA" id="ARBA00004651"/>
    </source>
</evidence>
<dbReference type="Proteomes" id="UP000192936">
    <property type="component" value="Unassembled WGS sequence"/>
</dbReference>
<proteinExistence type="inferred from homology"/>
<keyword evidence="3" id="KW-1003">Cell membrane</keyword>
<evidence type="ECO:0000256" key="3">
    <source>
        <dbReference type="ARBA" id="ARBA00022475"/>
    </source>
</evidence>
<evidence type="ECO:0000256" key="2">
    <source>
        <dbReference type="ARBA" id="ARBA00008929"/>
    </source>
</evidence>
<evidence type="ECO:0000313" key="9">
    <source>
        <dbReference type="Proteomes" id="UP000192936"/>
    </source>
</evidence>
<evidence type="ECO:0000256" key="6">
    <source>
        <dbReference type="ARBA" id="ARBA00023136"/>
    </source>
</evidence>
<comment type="similarity">
    <text evidence="2">Belongs to the NrfD family.</text>
</comment>
<feature type="transmembrane region" description="Helical" evidence="7">
    <location>
        <begin position="372"/>
        <end position="392"/>
    </location>
</feature>
<dbReference type="PANTHER" id="PTHR43044">
    <property type="match status" value="1"/>
</dbReference>
<keyword evidence="4 7" id="KW-0812">Transmembrane</keyword>
<gene>
    <name evidence="8" type="ORF">SAMN02982917_1150</name>
</gene>
<feature type="transmembrane region" description="Helical" evidence="7">
    <location>
        <begin position="304"/>
        <end position="325"/>
    </location>
</feature>
<keyword evidence="6 7" id="KW-0472">Membrane</keyword>
<dbReference type="AlphaFoldDB" id="A0A1X7DXL1"/>
<feature type="transmembrane region" description="Helical" evidence="7">
    <location>
        <begin position="84"/>
        <end position="104"/>
    </location>
</feature>
<evidence type="ECO:0000313" key="8">
    <source>
        <dbReference type="EMBL" id="SMF23412.1"/>
    </source>
</evidence>
<feature type="transmembrane region" description="Helical" evidence="7">
    <location>
        <begin position="223"/>
        <end position="243"/>
    </location>
</feature>
<protein>
    <submittedName>
        <fullName evidence="8">Prokaryotic molybdopterin-containing oxidoreductase family, membrane subunit</fullName>
    </submittedName>
</protein>
<feature type="transmembrane region" description="Helical" evidence="7">
    <location>
        <begin position="412"/>
        <end position="436"/>
    </location>
</feature>
<feature type="transmembrane region" description="Helical" evidence="7">
    <location>
        <begin position="166"/>
        <end position="191"/>
    </location>
</feature>
<reference evidence="8 9" key="1">
    <citation type="submission" date="2017-04" db="EMBL/GenBank/DDBJ databases">
        <authorList>
            <person name="Afonso C.L."/>
            <person name="Miller P.J."/>
            <person name="Scott M.A."/>
            <person name="Spackman E."/>
            <person name="Goraichik I."/>
            <person name="Dimitrov K.M."/>
            <person name="Suarez D.L."/>
            <person name="Swayne D.E."/>
        </authorList>
    </citation>
    <scope>NUCLEOTIDE SEQUENCE [LARGE SCALE GENOMIC DNA]</scope>
    <source>
        <strain evidence="8 9">A2P</strain>
    </source>
</reference>
<accession>A0A1X7DXL1</accession>
<feature type="transmembrane region" description="Helical" evidence="7">
    <location>
        <begin position="263"/>
        <end position="283"/>
    </location>
</feature>
<dbReference type="PANTHER" id="PTHR43044:SF2">
    <property type="entry name" value="POLYSULPHIDE REDUCTASE NRFD"/>
    <property type="match status" value="1"/>
</dbReference>
<evidence type="ECO:0000256" key="5">
    <source>
        <dbReference type="ARBA" id="ARBA00022989"/>
    </source>
</evidence>
<sequence>MGASPEPRQELNRVVEPGVTALSVTVHVSDLVLERRTPMWWWIGFGLSVGLLGLFVVALGWLFIRGVGIWGIDWPVAWGFAIGNYVWWVGMASGGTLISALFFLTRSEWRSATSRLAETMTVFCVACAGIMPVIHLGRWWYFYWLFPYPNTMALWPQFRSPLHWDFVAILVYVAGSVLFWYVGLLPDLATLRDRARRRWQRVLYGLLALGWQGSSLHWRQFKILYGLFAALMAPLVCSIHSIVGLDFAGGLTPGWHETQFPPYFVFGAALSGFAVVLMLVIPLRRALDLTGVITLRHVDVLARLMLTTSLLLSYCYLMEVFMPFYRGEEHEITVVMSELGGYYAPWYWAKIILNGVVPQLLWIRPLRLNRPVLFLVALCVVVGMWIERYVIVVGGLHRNYTESSWFVFMPTFWDWATLAGSVGLFLTGFFMALRFIPIVSMFELRELLHKKKTEGGR</sequence>
<comment type="subcellular location">
    <subcellularLocation>
        <location evidence="1">Cell membrane</location>
        <topology evidence="1">Multi-pass membrane protein</topology>
    </subcellularLocation>
</comment>
<evidence type="ECO:0000256" key="7">
    <source>
        <dbReference type="SAM" id="Phobius"/>
    </source>
</evidence>
<feature type="transmembrane region" description="Helical" evidence="7">
    <location>
        <begin position="345"/>
        <end position="363"/>
    </location>
</feature>
<keyword evidence="5 7" id="KW-1133">Transmembrane helix</keyword>
<evidence type="ECO:0000256" key="4">
    <source>
        <dbReference type="ARBA" id="ARBA00022692"/>
    </source>
</evidence>
<dbReference type="EMBL" id="FXAK01000001">
    <property type="protein sequence ID" value="SMF23412.1"/>
    <property type="molecule type" value="Genomic_DNA"/>
</dbReference>
<organism evidence="8 9">
    <name type="scientific">Azospirillum oryzae</name>
    <dbReference type="NCBI Taxonomy" id="286727"/>
    <lineage>
        <taxon>Bacteria</taxon>
        <taxon>Pseudomonadati</taxon>
        <taxon>Pseudomonadota</taxon>
        <taxon>Alphaproteobacteria</taxon>
        <taxon>Rhodospirillales</taxon>
        <taxon>Azospirillaceae</taxon>
        <taxon>Azospirillum</taxon>
    </lineage>
</organism>
<feature type="transmembrane region" description="Helical" evidence="7">
    <location>
        <begin position="116"/>
        <end position="146"/>
    </location>
</feature>
<dbReference type="GO" id="GO:0005886">
    <property type="term" value="C:plasma membrane"/>
    <property type="evidence" value="ECO:0007669"/>
    <property type="project" value="UniProtKB-SubCell"/>
</dbReference>
<dbReference type="Pfam" id="PF03916">
    <property type="entry name" value="NrfD"/>
    <property type="match status" value="1"/>
</dbReference>
<dbReference type="InterPro" id="IPR005614">
    <property type="entry name" value="NrfD-like"/>
</dbReference>
<dbReference type="STRING" id="286727.SAMN02982917_1150"/>
<feature type="transmembrane region" description="Helical" evidence="7">
    <location>
        <begin position="39"/>
        <end position="64"/>
    </location>
</feature>
<name>A0A1X7DXL1_9PROT</name>